<organism evidence="1 2">
    <name type="scientific">Gossypium arboreum</name>
    <name type="common">Tree cotton</name>
    <name type="synonym">Gossypium nanking</name>
    <dbReference type="NCBI Taxonomy" id="29729"/>
    <lineage>
        <taxon>Eukaryota</taxon>
        <taxon>Viridiplantae</taxon>
        <taxon>Streptophyta</taxon>
        <taxon>Embryophyta</taxon>
        <taxon>Tracheophyta</taxon>
        <taxon>Spermatophyta</taxon>
        <taxon>Magnoliopsida</taxon>
        <taxon>eudicotyledons</taxon>
        <taxon>Gunneridae</taxon>
        <taxon>Pentapetalae</taxon>
        <taxon>rosids</taxon>
        <taxon>malvids</taxon>
        <taxon>Malvales</taxon>
        <taxon>Malvaceae</taxon>
        <taxon>Malvoideae</taxon>
        <taxon>Gossypium</taxon>
    </lineage>
</organism>
<protein>
    <submittedName>
        <fullName evidence="1">Uncharacterized protein</fullName>
    </submittedName>
</protein>
<name>A0A0B0N385_GOSAR</name>
<evidence type="ECO:0000313" key="2">
    <source>
        <dbReference type="Proteomes" id="UP000032142"/>
    </source>
</evidence>
<comment type="caution">
    <text evidence="1">The sequence shown here is derived from an EMBL/GenBank/DDBJ whole genome shotgun (WGS) entry which is preliminary data.</text>
</comment>
<sequence>MKTQFKIVRSHHTITVHIWHV</sequence>
<gene>
    <name evidence="1" type="ORF">F383_32018</name>
</gene>
<reference evidence="2" key="1">
    <citation type="submission" date="2014-09" db="EMBL/GenBank/DDBJ databases">
        <authorList>
            <person name="Mudge J."/>
            <person name="Ramaraj T."/>
            <person name="Lindquist I.E."/>
            <person name="Bharti A.K."/>
            <person name="Sundararajan A."/>
            <person name="Cameron C.T."/>
            <person name="Woodward J.E."/>
            <person name="May G.D."/>
            <person name="Brubaker C."/>
            <person name="Broadhvest J."/>
            <person name="Wilkins T.A."/>
        </authorList>
    </citation>
    <scope>NUCLEOTIDE SEQUENCE</scope>
    <source>
        <strain evidence="2">cv. AKA8401</strain>
    </source>
</reference>
<proteinExistence type="predicted"/>
<keyword evidence="2" id="KW-1185">Reference proteome</keyword>
<dbReference type="EMBL" id="JRRC01447845">
    <property type="protein sequence ID" value="KHG06279.1"/>
    <property type="molecule type" value="Genomic_DNA"/>
</dbReference>
<dbReference type="Proteomes" id="UP000032142">
    <property type="component" value="Unassembled WGS sequence"/>
</dbReference>
<dbReference type="AlphaFoldDB" id="A0A0B0N385"/>
<accession>A0A0B0N385</accession>
<evidence type="ECO:0000313" key="1">
    <source>
        <dbReference type="EMBL" id="KHG06279.1"/>
    </source>
</evidence>